<comment type="caution">
    <text evidence="2">The sequence shown here is derived from an EMBL/GenBank/DDBJ whole genome shotgun (WGS) entry which is preliminary data.</text>
</comment>
<proteinExistence type="predicted"/>
<name>A0A3R7D603_CLOSI</name>
<accession>A0A3R7D603</accession>
<organism evidence="2 3">
    <name type="scientific">Clonorchis sinensis</name>
    <name type="common">Chinese liver fluke</name>
    <dbReference type="NCBI Taxonomy" id="79923"/>
    <lineage>
        <taxon>Eukaryota</taxon>
        <taxon>Metazoa</taxon>
        <taxon>Spiralia</taxon>
        <taxon>Lophotrochozoa</taxon>
        <taxon>Platyhelminthes</taxon>
        <taxon>Trematoda</taxon>
        <taxon>Digenea</taxon>
        <taxon>Opisthorchiida</taxon>
        <taxon>Opisthorchiata</taxon>
        <taxon>Opisthorchiidae</taxon>
        <taxon>Clonorchis</taxon>
    </lineage>
</organism>
<dbReference type="Proteomes" id="UP000286415">
    <property type="component" value="Unassembled WGS sequence"/>
</dbReference>
<feature type="region of interest" description="Disordered" evidence="1">
    <location>
        <begin position="1"/>
        <end position="33"/>
    </location>
</feature>
<sequence length="158" mass="17158">MSMARETDQCVERQFTDRKDHGSNATSASRLPLSRLGQPGSILLDWARGCGRDFEENSCGSAITLGMTVPCHHCTDMLRFMDSPVTVVKGAAIGEGIRSSVAAGSGQWILICLASKTWGSKISSARLAVKCPKRVELSSGMGVNNRRRKIIPRTIYTK</sequence>
<feature type="compositionally biased region" description="Basic and acidic residues" evidence="1">
    <location>
        <begin position="1"/>
        <end position="22"/>
    </location>
</feature>
<gene>
    <name evidence="2" type="ORF">CSKR_101492</name>
</gene>
<keyword evidence="3" id="KW-1185">Reference proteome</keyword>
<protein>
    <submittedName>
        <fullName evidence="2">Uncharacterized protein</fullName>
    </submittedName>
</protein>
<evidence type="ECO:0000256" key="1">
    <source>
        <dbReference type="SAM" id="MobiDB-lite"/>
    </source>
</evidence>
<dbReference type="AlphaFoldDB" id="A0A3R7D603"/>
<evidence type="ECO:0000313" key="3">
    <source>
        <dbReference type="Proteomes" id="UP000286415"/>
    </source>
</evidence>
<reference evidence="2 3" key="1">
    <citation type="journal article" date="2018" name="Biotechnol. Adv.">
        <title>Improved genomic resources and new bioinformatic workflow for the carcinogenic parasite Clonorchis sinensis: Biotechnological implications.</title>
        <authorList>
            <person name="Wang D."/>
            <person name="Korhonen P.K."/>
            <person name="Gasser R.B."/>
            <person name="Young N.D."/>
        </authorList>
    </citation>
    <scope>NUCLEOTIDE SEQUENCE [LARGE SCALE GENOMIC DNA]</scope>
    <source>
        <strain evidence="2">Cs-k2</strain>
    </source>
</reference>
<reference evidence="2 3" key="2">
    <citation type="journal article" date="2021" name="Genomics">
        <title>High-quality reference genome for Clonorchis sinensis.</title>
        <authorList>
            <person name="Young N.D."/>
            <person name="Stroehlein A.J."/>
            <person name="Kinkar L."/>
            <person name="Wang T."/>
            <person name="Sohn W.M."/>
            <person name="Chang B.C.H."/>
            <person name="Kaur P."/>
            <person name="Weisz D."/>
            <person name="Dudchenko O."/>
            <person name="Aiden E.L."/>
            <person name="Korhonen P.K."/>
            <person name="Gasser R.B."/>
        </authorList>
    </citation>
    <scope>NUCLEOTIDE SEQUENCE [LARGE SCALE GENOMIC DNA]</scope>
    <source>
        <strain evidence="2">Cs-k2</strain>
    </source>
</reference>
<evidence type="ECO:0000313" key="2">
    <source>
        <dbReference type="EMBL" id="KAG5446525.1"/>
    </source>
</evidence>
<dbReference type="InParanoid" id="A0A3R7D603"/>
<dbReference type="EMBL" id="NIRI02000056">
    <property type="protein sequence ID" value="KAG5446525.1"/>
    <property type="molecule type" value="Genomic_DNA"/>
</dbReference>